<dbReference type="GeneID" id="94337069"/>
<dbReference type="PROSITE" id="PS50089">
    <property type="entry name" value="ZF_RING_2"/>
    <property type="match status" value="1"/>
</dbReference>
<evidence type="ECO:0000313" key="9">
    <source>
        <dbReference type="EMBL" id="KAK2196172.1"/>
    </source>
</evidence>
<protein>
    <recommendedName>
        <fullName evidence="2">E3 ubiquitin-protein ligase CHFR</fullName>
    </recommendedName>
</protein>
<keyword evidence="5" id="KW-0862">Zinc</keyword>
<dbReference type="AlphaFoldDB" id="A0AAD9PKL8"/>
<evidence type="ECO:0000256" key="1">
    <source>
        <dbReference type="ARBA" id="ARBA00005797"/>
    </source>
</evidence>
<evidence type="ECO:0000256" key="3">
    <source>
        <dbReference type="ARBA" id="ARBA00022723"/>
    </source>
</evidence>
<dbReference type="KEGG" id="bdw:94337069"/>
<evidence type="ECO:0000259" key="8">
    <source>
        <dbReference type="PROSITE" id="PS50089"/>
    </source>
</evidence>
<evidence type="ECO:0000256" key="5">
    <source>
        <dbReference type="ARBA" id="ARBA00022833"/>
    </source>
</evidence>
<dbReference type="CDD" id="cd00060">
    <property type="entry name" value="FHA"/>
    <property type="match status" value="2"/>
</dbReference>
<dbReference type="SUPFAM" id="SSF49879">
    <property type="entry name" value="SMAD/FHA domain"/>
    <property type="match status" value="2"/>
</dbReference>
<dbReference type="PROSITE" id="PS00518">
    <property type="entry name" value="ZF_RING_1"/>
    <property type="match status" value="1"/>
</dbReference>
<evidence type="ECO:0000259" key="7">
    <source>
        <dbReference type="PROSITE" id="PS50006"/>
    </source>
</evidence>
<dbReference type="Pfam" id="PF00498">
    <property type="entry name" value="FHA"/>
    <property type="match status" value="2"/>
</dbReference>
<dbReference type="PANTHER" id="PTHR23327">
    <property type="entry name" value="RING FINGER PROTEIN 127"/>
    <property type="match status" value="1"/>
</dbReference>
<dbReference type="InterPro" id="IPR017907">
    <property type="entry name" value="Znf_RING_CS"/>
</dbReference>
<dbReference type="SUPFAM" id="SSF57850">
    <property type="entry name" value="RING/U-box"/>
    <property type="match status" value="1"/>
</dbReference>
<evidence type="ECO:0000256" key="6">
    <source>
        <dbReference type="PROSITE-ProRule" id="PRU00175"/>
    </source>
</evidence>
<dbReference type="InterPro" id="IPR027370">
    <property type="entry name" value="Znf-RING_euk"/>
</dbReference>
<dbReference type="PANTHER" id="PTHR23327:SF51">
    <property type="entry name" value="TRANSCRIPTIONAL REGULATOR OF YEAST FORM ADHERENCE 3"/>
    <property type="match status" value="1"/>
</dbReference>
<dbReference type="InterPro" id="IPR001841">
    <property type="entry name" value="Znf_RING"/>
</dbReference>
<dbReference type="EMBL" id="JALLKP010000003">
    <property type="protein sequence ID" value="KAK2196172.1"/>
    <property type="molecule type" value="Genomic_DNA"/>
</dbReference>
<sequence length="670" mass="74499">MESSLKSGVDRLRIHPGSARTEVGVGESVLDVGAANPKRRAVTIPMEFSPKRQAVPESYSCACDSQLNEAAACNCNSDHKAEQQDSLSDRNEAIASSFNPITSGCDDCNEDLLDYSMTNDFHQASQIFDGVITAETVGANPSGALLYHQPIVDRTNGELVRPQSRGSIDIASDCGDVKRQIIVDENLTNSILKDLICPICLEYFYFPVTVACGHTYCRYCIGHAKLAGKLCPLCRQSVGKTLNINTILSNLVKSLNLRKRTVPVPRAPEMSHSAEKLWWDEHCLKPFVSMPLFLRIMFGDVIQTPVFFDDLCTCLLDYFTSYNKWSKCKWVFTIDDCREVRQLIGFDQGDIEGTSTRLHNFVEDYLMANPHLSFRVDPSYPILLKVYHDVNHKIDGTVFSALDIQHKLPWDVGRHAKSLLHLPHSSVSLSHLLFAQCPRGEIGLLDVGSTIGTMLKLQTLYALEQGDRIHVGDKHEADVDFGPPDEFSAFKWDPTSAQVLGPTEMQSLDQETLAQLEVIESNLRITVYADQCEPRSVNVPPKGLILGRGPHVSGDYAKLSITTQNGYISREHCLLFYDGSQPPKQRWILRDMSTLGTFLKLKPFQEPTPIKPGQLFKVGQCKVEVCDANDVGRRVPSPAAIILSQLLQSHLANTNPLVAMHPNTNSDNQD</sequence>
<comment type="caution">
    <text evidence="9">The sequence shown here is derived from an EMBL/GenBank/DDBJ whole genome shotgun (WGS) entry which is preliminary data.</text>
</comment>
<dbReference type="InterPro" id="IPR000253">
    <property type="entry name" value="FHA_dom"/>
</dbReference>
<gene>
    <name evidence="9" type="ORF">BdWA1_002772</name>
</gene>
<dbReference type="PROSITE" id="PS50006">
    <property type="entry name" value="FHA_DOMAIN"/>
    <property type="match status" value="1"/>
</dbReference>
<evidence type="ECO:0000256" key="2">
    <source>
        <dbReference type="ARBA" id="ARBA00017908"/>
    </source>
</evidence>
<proteinExistence type="inferred from homology"/>
<dbReference type="InterPro" id="IPR013083">
    <property type="entry name" value="Znf_RING/FYVE/PHD"/>
</dbReference>
<dbReference type="Proteomes" id="UP001214638">
    <property type="component" value="Unassembled WGS sequence"/>
</dbReference>
<dbReference type="RefSeq" id="XP_067803014.1">
    <property type="nucleotide sequence ID" value="XM_067947792.1"/>
</dbReference>
<feature type="domain" description="FHA" evidence="7">
    <location>
        <begin position="544"/>
        <end position="604"/>
    </location>
</feature>
<keyword evidence="10" id="KW-1185">Reference proteome</keyword>
<dbReference type="Gene3D" id="2.60.200.20">
    <property type="match status" value="2"/>
</dbReference>
<reference evidence="9" key="1">
    <citation type="journal article" date="2023" name="Nat. Microbiol.">
        <title>Babesia duncani multi-omics identifies virulence factors and drug targets.</title>
        <authorList>
            <person name="Singh P."/>
            <person name="Lonardi S."/>
            <person name="Liang Q."/>
            <person name="Vydyam P."/>
            <person name="Khabirova E."/>
            <person name="Fang T."/>
            <person name="Gihaz S."/>
            <person name="Thekkiniath J."/>
            <person name="Munshi M."/>
            <person name="Abel S."/>
            <person name="Ciampossin L."/>
            <person name="Batugedara G."/>
            <person name="Gupta M."/>
            <person name="Lu X.M."/>
            <person name="Lenz T."/>
            <person name="Chakravarty S."/>
            <person name="Cornillot E."/>
            <person name="Hu Y."/>
            <person name="Ma W."/>
            <person name="Gonzalez L.M."/>
            <person name="Sanchez S."/>
            <person name="Estrada K."/>
            <person name="Sanchez-Flores A."/>
            <person name="Montero E."/>
            <person name="Harb O.S."/>
            <person name="Le Roch K.G."/>
            <person name="Mamoun C.B."/>
        </authorList>
    </citation>
    <scope>NUCLEOTIDE SEQUENCE</scope>
    <source>
        <strain evidence="9">WA1</strain>
    </source>
</reference>
<evidence type="ECO:0000313" key="10">
    <source>
        <dbReference type="Proteomes" id="UP001214638"/>
    </source>
</evidence>
<evidence type="ECO:0000256" key="4">
    <source>
        <dbReference type="ARBA" id="ARBA00022771"/>
    </source>
</evidence>
<dbReference type="Pfam" id="PF13445">
    <property type="entry name" value="zf-RING_UBOX"/>
    <property type="match status" value="1"/>
</dbReference>
<name>A0AAD9PKL8_9APIC</name>
<dbReference type="SMART" id="SM00240">
    <property type="entry name" value="FHA"/>
    <property type="match status" value="2"/>
</dbReference>
<feature type="domain" description="RING-type" evidence="8">
    <location>
        <begin position="197"/>
        <end position="235"/>
    </location>
</feature>
<organism evidence="9 10">
    <name type="scientific">Babesia duncani</name>
    <dbReference type="NCBI Taxonomy" id="323732"/>
    <lineage>
        <taxon>Eukaryota</taxon>
        <taxon>Sar</taxon>
        <taxon>Alveolata</taxon>
        <taxon>Apicomplexa</taxon>
        <taxon>Aconoidasida</taxon>
        <taxon>Piroplasmida</taxon>
        <taxon>Babesiidae</taxon>
        <taxon>Babesia</taxon>
    </lineage>
</organism>
<dbReference type="GO" id="GO:0008270">
    <property type="term" value="F:zinc ion binding"/>
    <property type="evidence" value="ECO:0007669"/>
    <property type="project" value="UniProtKB-KW"/>
</dbReference>
<comment type="similarity">
    <text evidence="1">Belongs to the CHFR family.</text>
</comment>
<dbReference type="InterPro" id="IPR008984">
    <property type="entry name" value="SMAD_FHA_dom_sf"/>
</dbReference>
<keyword evidence="3" id="KW-0479">Metal-binding</keyword>
<keyword evidence="4 6" id="KW-0863">Zinc-finger</keyword>
<dbReference type="Gene3D" id="3.30.40.10">
    <property type="entry name" value="Zinc/RING finger domain, C3HC4 (zinc finger)"/>
    <property type="match status" value="1"/>
</dbReference>
<dbReference type="SMART" id="SM00184">
    <property type="entry name" value="RING"/>
    <property type="match status" value="1"/>
</dbReference>
<accession>A0AAD9PKL8</accession>